<dbReference type="SUPFAM" id="SSF57863">
    <property type="entry name" value="ArfGap/RecO-like zinc finger"/>
    <property type="match status" value="1"/>
</dbReference>
<protein>
    <recommendedName>
        <fullName evidence="2 7">DNA repair protein RecO</fullName>
    </recommendedName>
    <alternativeName>
        <fullName evidence="6 7">Recombination protein O</fullName>
    </alternativeName>
</protein>
<dbReference type="InterPro" id="IPR022572">
    <property type="entry name" value="DNA_rep/recomb_RecO_N"/>
</dbReference>
<evidence type="ECO:0000259" key="8">
    <source>
        <dbReference type="Pfam" id="PF11967"/>
    </source>
</evidence>
<evidence type="ECO:0000256" key="3">
    <source>
        <dbReference type="ARBA" id="ARBA00022763"/>
    </source>
</evidence>
<dbReference type="InterPro" id="IPR037278">
    <property type="entry name" value="ARFGAP/RecO"/>
</dbReference>
<dbReference type="InterPro" id="IPR003717">
    <property type="entry name" value="RecO"/>
</dbReference>
<dbReference type="SUPFAM" id="SSF50249">
    <property type="entry name" value="Nucleic acid-binding proteins"/>
    <property type="match status" value="1"/>
</dbReference>
<gene>
    <name evidence="7 9" type="primary">recO</name>
    <name evidence="9" type="ORF">NDM98_22130</name>
</gene>
<evidence type="ECO:0000256" key="1">
    <source>
        <dbReference type="ARBA" id="ARBA00007452"/>
    </source>
</evidence>
<dbReference type="HAMAP" id="MF_00201">
    <property type="entry name" value="RecO"/>
    <property type="match status" value="1"/>
</dbReference>
<keyword evidence="5 7" id="KW-0234">DNA repair</keyword>
<organism evidence="9 10">
    <name type="scientific">Alkalicoccobacillus plakortidis</name>
    <dbReference type="NCBI Taxonomy" id="444060"/>
    <lineage>
        <taxon>Bacteria</taxon>
        <taxon>Bacillati</taxon>
        <taxon>Bacillota</taxon>
        <taxon>Bacilli</taxon>
        <taxon>Bacillales</taxon>
        <taxon>Bacillaceae</taxon>
        <taxon>Alkalicoccobacillus</taxon>
    </lineage>
</organism>
<dbReference type="Pfam" id="PF02565">
    <property type="entry name" value="RecO_C"/>
    <property type="match status" value="1"/>
</dbReference>
<feature type="domain" description="DNA replication/recombination mediator RecO N-terminal" evidence="8">
    <location>
        <begin position="4"/>
        <end position="78"/>
    </location>
</feature>
<proteinExistence type="inferred from homology"/>
<evidence type="ECO:0000256" key="4">
    <source>
        <dbReference type="ARBA" id="ARBA00023172"/>
    </source>
</evidence>
<comment type="caution">
    <text evidence="9">The sequence shown here is derived from an EMBL/GenBank/DDBJ whole genome shotgun (WGS) entry which is preliminary data.</text>
</comment>
<keyword evidence="10" id="KW-1185">Reference proteome</keyword>
<dbReference type="Gene3D" id="2.40.50.140">
    <property type="entry name" value="Nucleic acid-binding proteins"/>
    <property type="match status" value="1"/>
</dbReference>
<dbReference type="RefSeq" id="WP_251611639.1">
    <property type="nucleotide sequence ID" value="NZ_JAMQJY010000006.1"/>
</dbReference>
<evidence type="ECO:0000256" key="7">
    <source>
        <dbReference type="HAMAP-Rule" id="MF_00201"/>
    </source>
</evidence>
<dbReference type="Gene3D" id="1.20.1440.120">
    <property type="entry name" value="Recombination protein O, C-terminal domain"/>
    <property type="match status" value="1"/>
</dbReference>
<evidence type="ECO:0000256" key="5">
    <source>
        <dbReference type="ARBA" id="ARBA00023204"/>
    </source>
</evidence>
<evidence type="ECO:0000313" key="10">
    <source>
        <dbReference type="Proteomes" id="UP001203665"/>
    </source>
</evidence>
<sequence length="254" mass="29064">MLDRVEAIVIRTVDYGETNKIITLYTKERGKIGVMARGAKKPRSQLSAVSQPFIYGSFVIYKGSGLGTLNQGDTISSFRKIREDLTLAAYAMYIAEMVDKLTEENQRYLWLFDWLYLSLEKMASGADPEVITRIFEMKMLDVAGISPQLDQCVCCGSTETPVAFSIRFGGFICRSCLHRDEHAFPCSSQTVRLLRLFYEMNLHRLGNISLKKETKQELKQIIRAYYDEYSGVTLKSRRFLDQLERMDLGPNIDT</sequence>
<evidence type="ECO:0000256" key="2">
    <source>
        <dbReference type="ARBA" id="ARBA00021310"/>
    </source>
</evidence>
<comment type="function">
    <text evidence="7">Involved in DNA repair and RecF pathway recombination.</text>
</comment>
<dbReference type="Proteomes" id="UP001203665">
    <property type="component" value="Unassembled WGS sequence"/>
</dbReference>
<keyword evidence="4 7" id="KW-0233">DNA recombination</keyword>
<dbReference type="Pfam" id="PF11967">
    <property type="entry name" value="RecO_N"/>
    <property type="match status" value="1"/>
</dbReference>
<evidence type="ECO:0000313" key="9">
    <source>
        <dbReference type="EMBL" id="MCM2677844.1"/>
    </source>
</evidence>
<dbReference type="PANTHER" id="PTHR33991">
    <property type="entry name" value="DNA REPAIR PROTEIN RECO"/>
    <property type="match status" value="1"/>
</dbReference>
<dbReference type="NCBIfam" id="TIGR00613">
    <property type="entry name" value="reco"/>
    <property type="match status" value="1"/>
</dbReference>
<dbReference type="PANTHER" id="PTHR33991:SF1">
    <property type="entry name" value="DNA REPAIR PROTEIN RECO"/>
    <property type="match status" value="1"/>
</dbReference>
<keyword evidence="3 7" id="KW-0227">DNA damage</keyword>
<reference evidence="9" key="1">
    <citation type="submission" date="2022-06" db="EMBL/GenBank/DDBJ databases">
        <title>Alkalicoccobacillus porphyridii sp. nov., isolated from a marine red alga, Porphyridium purpureum and reclassification of Shouchella plakortidis and Shouchella gibsonii as Alkalicoccobacillus plakortidis comb. nov. and Alkalicoccobacillus gibsonii comb. nov.</title>
        <authorList>
            <person name="Kim K.H."/>
            <person name="Lee J.K."/>
            <person name="Han D.M."/>
            <person name="Baek J.H."/>
            <person name="Jeon C.O."/>
        </authorList>
    </citation>
    <scope>NUCLEOTIDE SEQUENCE</scope>
    <source>
        <strain evidence="9">DSM 19153</strain>
    </source>
</reference>
<dbReference type="InterPro" id="IPR012340">
    <property type="entry name" value="NA-bd_OB-fold"/>
</dbReference>
<dbReference type="EMBL" id="JAMQJY010000006">
    <property type="protein sequence ID" value="MCM2677844.1"/>
    <property type="molecule type" value="Genomic_DNA"/>
</dbReference>
<name>A0ABT0XPM5_9BACI</name>
<evidence type="ECO:0000256" key="6">
    <source>
        <dbReference type="ARBA" id="ARBA00033409"/>
    </source>
</evidence>
<comment type="similarity">
    <text evidence="1 7">Belongs to the RecO family.</text>
</comment>
<dbReference type="InterPro" id="IPR042242">
    <property type="entry name" value="RecO_C"/>
</dbReference>
<accession>A0ABT0XPM5</accession>